<dbReference type="Pfam" id="PF04014">
    <property type="entry name" value="MazE_antitoxin"/>
    <property type="match status" value="1"/>
</dbReference>
<dbReference type="NCBIfam" id="TIGR01439">
    <property type="entry name" value="lp_hng_hel_AbrB"/>
    <property type="match status" value="1"/>
</dbReference>
<dbReference type="AlphaFoldDB" id="A0A641AKP4"/>
<evidence type="ECO:0000313" key="3">
    <source>
        <dbReference type="Proteomes" id="UP001515100"/>
    </source>
</evidence>
<dbReference type="InterPro" id="IPR037914">
    <property type="entry name" value="SpoVT-AbrB_sf"/>
</dbReference>
<gene>
    <name evidence="2" type="ORF">ESP62_013280</name>
</gene>
<proteinExistence type="predicted"/>
<dbReference type="SUPFAM" id="SSF89447">
    <property type="entry name" value="AbrB/MazE/MraZ-like"/>
    <property type="match status" value="1"/>
</dbReference>
<feature type="domain" description="SpoVT-AbrB" evidence="1">
    <location>
        <begin position="13"/>
        <end position="56"/>
    </location>
</feature>
<sequence length="119" mass="12371">MMASMAHETSFDTTMSKEGRVVIPAELRRALGVKAGDVLHLSLEGASLKVTTSHALMAEVWANNSGEPTGDAGADVRAFRDGDTALDNARHAALADTPADPLTEDALADDLLSRLGLAG</sequence>
<evidence type="ECO:0000313" key="2">
    <source>
        <dbReference type="EMBL" id="KAA1376397.1"/>
    </source>
</evidence>
<reference evidence="2" key="1">
    <citation type="submission" date="2019-09" db="EMBL/GenBank/DDBJ databases">
        <authorList>
            <person name="Li J."/>
        </authorList>
    </citation>
    <scope>NUCLEOTIDE SEQUENCE [LARGE SCALE GENOMIC DNA]</scope>
    <source>
        <strain evidence="2">NRBC 14897</strain>
    </source>
</reference>
<keyword evidence="2" id="KW-0238">DNA-binding</keyword>
<dbReference type="SMART" id="SM00966">
    <property type="entry name" value="SpoVT_AbrB"/>
    <property type="match status" value="1"/>
</dbReference>
<dbReference type="OrthoDB" id="33406at2"/>
<dbReference type="GO" id="GO:0003677">
    <property type="term" value="F:DNA binding"/>
    <property type="evidence" value="ECO:0007669"/>
    <property type="project" value="UniProtKB-KW"/>
</dbReference>
<dbReference type="Proteomes" id="UP001515100">
    <property type="component" value="Unassembled WGS sequence"/>
</dbReference>
<name>A0A641AKP4_9ACTN</name>
<evidence type="ECO:0000259" key="1">
    <source>
        <dbReference type="SMART" id="SM00966"/>
    </source>
</evidence>
<comment type="caution">
    <text evidence="2">The sequence shown here is derived from an EMBL/GenBank/DDBJ whole genome shotgun (WGS) entry which is preliminary data.</text>
</comment>
<organism evidence="2 3">
    <name type="scientific">Aeromicrobium fastidiosum</name>
    <dbReference type="NCBI Taxonomy" id="52699"/>
    <lineage>
        <taxon>Bacteria</taxon>
        <taxon>Bacillati</taxon>
        <taxon>Actinomycetota</taxon>
        <taxon>Actinomycetes</taxon>
        <taxon>Propionibacteriales</taxon>
        <taxon>Nocardioidaceae</taxon>
        <taxon>Aeromicrobium</taxon>
    </lineage>
</organism>
<keyword evidence="3" id="KW-1185">Reference proteome</keyword>
<accession>A0A641AKP4</accession>
<dbReference type="EMBL" id="SDPP02000003">
    <property type="protein sequence ID" value="KAA1376397.1"/>
    <property type="molecule type" value="Genomic_DNA"/>
</dbReference>
<protein>
    <submittedName>
        <fullName evidence="2">AbrB/MazE/SpoVT family DNA-binding domain-containing protein</fullName>
    </submittedName>
</protein>
<dbReference type="InterPro" id="IPR007159">
    <property type="entry name" value="SpoVT-AbrB_dom"/>
</dbReference>
<dbReference type="Gene3D" id="2.10.260.10">
    <property type="match status" value="1"/>
</dbReference>